<dbReference type="PANTHER" id="PTHR46419">
    <property type="entry name" value="ADP-RIBOSYLATION FACTOR GTPASE-ACTIVATING PROTEIN AGD5"/>
    <property type="match status" value="1"/>
</dbReference>
<evidence type="ECO:0000256" key="1">
    <source>
        <dbReference type="ARBA" id="ARBA00022468"/>
    </source>
</evidence>
<evidence type="ECO:0000256" key="3">
    <source>
        <dbReference type="ARBA" id="ARBA00022771"/>
    </source>
</evidence>
<keyword evidence="1" id="KW-0343">GTPase activation</keyword>
<dbReference type="AlphaFoldDB" id="A0AA38LA80"/>
<feature type="compositionally biased region" description="Basic and acidic residues" evidence="6">
    <location>
        <begin position="164"/>
        <end position="180"/>
    </location>
</feature>
<evidence type="ECO:0000313" key="9">
    <source>
        <dbReference type="Proteomes" id="UP000824469"/>
    </source>
</evidence>
<evidence type="ECO:0000259" key="7">
    <source>
        <dbReference type="PROSITE" id="PS50115"/>
    </source>
</evidence>
<dbReference type="PROSITE" id="PS50115">
    <property type="entry name" value="ARFGAP"/>
    <property type="match status" value="1"/>
</dbReference>
<evidence type="ECO:0000256" key="2">
    <source>
        <dbReference type="ARBA" id="ARBA00022723"/>
    </source>
</evidence>
<feature type="compositionally biased region" description="Polar residues" evidence="6">
    <location>
        <begin position="490"/>
        <end position="508"/>
    </location>
</feature>
<reference evidence="8 9" key="1">
    <citation type="journal article" date="2021" name="Nat. Plants">
        <title>The Taxus genome provides insights into paclitaxel biosynthesis.</title>
        <authorList>
            <person name="Xiong X."/>
            <person name="Gou J."/>
            <person name="Liao Q."/>
            <person name="Li Y."/>
            <person name="Zhou Q."/>
            <person name="Bi G."/>
            <person name="Li C."/>
            <person name="Du R."/>
            <person name="Wang X."/>
            <person name="Sun T."/>
            <person name="Guo L."/>
            <person name="Liang H."/>
            <person name="Lu P."/>
            <person name="Wu Y."/>
            <person name="Zhang Z."/>
            <person name="Ro D.K."/>
            <person name="Shang Y."/>
            <person name="Huang S."/>
            <person name="Yan J."/>
        </authorList>
    </citation>
    <scope>NUCLEOTIDE SEQUENCE [LARGE SCALE GENOMIC DNA]</scope>
    <source>
        <strain evidence="8">Ta-2019</strain>
    </source>
</reference>
<comment type="caution">
    <text evidence="8">The sequence shown here is derived from an EMBL/GenBank/DDBJ whole genome shotgun (WGS) entry which is preliminary data.</text>
</comment>
<gene>
    <name evidence="8" type="ORF">KI387_022777</name>
</gene>
<evidence type="ECO:0000313" key="8">
    <source>
        <dbReference type="EMBL" id="KAH9314150.1"/>
    </source>
</evidence>
<name>A0AA38LA80_TAXCH</name>
<keyword evidence="4" id="KW-0862">Zinc</keyword>
<evidence type="ECO:0000256" key="6">
    <source>
        <dbReference type="SAM" id="MobiDB-lite"/>
    </source>
</evidence>
<feature type="domain" description="Arf-GAP" evidence="7">
    <location>
        <begin position="1"/>
        <end position="119"/>
    </location>
</feature>
<proteinExistence type="predicted"/>
<dbReference type="CDD" id="cd08204">
    <property type="entry name" value="ArfGap"/>
    <property type="match status" value="1"/>
</dbReference>
<organism evidence="8 9">
    <name type="scientific">Taxus chinensis</name>
    <name type="common">Chinese yew</name>
    <name type="synonym">Taxus wallichiana var. chinensis</name>
    <dbReference type="NCBI Taxonomy" id="29808"/>
    <lineage>
        <taxon>Eukaryota</taxon>
        <taxon>Viridiplantae</taxon>
        <taxon>Streptophyta</taxon>
        <taxon>Embryophyta</taxon>
        <taxon>Tracheophyta</taxon>
        <taxon>Spermatophyta</taxon>
        <taxon>Pinopsida</taxon>
        <taxon>Pinidae</taxon>
        <taxon>Conifers II</taxon>
        <taxon>Cupressales</taxon>
        <taxon>Taxaceae</taxon>
        <taxon>Taxus</taxon>
    </lineage>
</organism>
<feature type="compositionally biased region" description="Basic and acidic residues" evidence="6">
    <location>
        <begin position="139"/>
        <end position="155"/>
    </location>
</feature>
<dbReference type="GO" id="GO:0005096">
    <property type="term" value="F:GTPase activator activity"/>
    <property type="evidence" value="ECO:0007669"/>
    <property type="project" value="UniProtKB-KW"/>
</dbReference>
<dbReference type="PANTHER" id="PTHR46419:SF2">
    <property type="entry name" value="ADP-RIBOSYLATION FACTOR GTPASE-ACTIVATING PROTEIN AGD5"/>
    <property type="match status" value="1"/>
</dbReference>
<dbReference type="PRINTS" id="PR00405">
    <property type="entry name" value="REVINTRACTNG"/>
</dbReference>
<feature type="region of interest" description="Disordered" evidence="6">
    <location>
        <begin position="475"/>
        <end position="508"/>
    </location>
</feature>
<evidence type="ECO:0000256" key="4">
    <source>
        <dbReference type="ARBA" id="ARBA00022833"/>
    </source>
</evidence>
<sequence length="521" mass="56463">ILESLLRLPDNRECADCKSKGPRWASVNLGIFVCIQCSGIHRSLGVHISKVRSATLDTWLPEQVSFIQSTSNAKANAYWEAELPPSFKRPTENDRAGLDQFIRAKYEARRWVARNVKSPSKMQEEKCLPADKQQTLTNGKEHRGHGTSENFRSDNKCTNNGGKENGHFHARNVGDRELAQRTHSQTLQAGSSKSCSNPNSHQSSSSHPITMQVPSTSGAVPVIEGAKISVAGTPKIDPATELLNLLSIEDPVPISNGLSPQVDDNSWATFQSAEATKPGGKKLVRESLIAKNDVVAGLEDLFRVLPPVMDKQGQSQLPTDMRKDIMLDKPVQLQMPTDAKDNIMSQFEKSTMSSPYVLHQHQIAALLAQQQSWMMAATTASGGKQTALFQGQQQQFAFKNNGSLPASDNFGQTPGQVWPNVNFQFPGFIHPMGAQNVLPSTPQANGFMQTSALGPQAFGGAPSMYNRAIPSSSGAYTFSEPSTKGPPSDVRSTAAPSGSSNTFSADSYDLSSLMSGTFSKR</sequence>
<dbReference type="FunFam" id="1.10.220.150:FF:000009">
    <property type="entry name" value="stromal membrane-associated protein 1 isoform X1"/>
    <property type="match status" value="1"/>
</dbReference>
<feature type="region of interest" description="Disordered" evidence="6">
    <location>
        <begin position="121"/>
        <end position="215"/>
    </location>
</feature>
<feature type="compositionally biased region" description="Low complexity" evidence="6">
    <location>
        <begin position="191"/>
        <end position="208"/>
    </location>
</feature>
<dbReference type="Gene3D" id="1.10.220.150">
    <property type="entry name" value="Arf GTPase activating protein"/>
    <property type="match status" value="1"/>
</dbReference>
<keyword evidence="3 5" id="KW-0863">Zinc-finger</keyword>
<dbReference type="Pfam" id="PF01412">
    <property type="entry name" value="ArfGap"/>
    <property type="match status" value="1"/>
</dbReference>
<dbReference type="InterPro" id="IPR038508">
    <property type="entry name" value="ArfGAP_dom_sf"/>
</dbReference>
<accession>A0AA38LA80</accession>
<keyword evidence="2" id="KW-0479">Metal-binding</keyword>
<dbReference type="SUPFAM" id="SSF57863">
    <property type="entry name" value="ArfGap/RecO-like zinc finger"/>
    <property type="match status" value="1"/>
</dbReference>
<dbReference type="GO" id="GO:0008270">
    <property type="term" value="F:zinc ion binding"/>
    <property type="evidence" value="ECO:0007669"/>
    <property type="project" value="UniProtKB-KW"/>
</dbReference>
<keyword evidence="9" id="KW-1185">Reference proteome</keyword>
<dbReference type="OMA" id="VPADDNW"/>
<dbReference type="SMART" id="SM00105">
    <property type="entry name" value="ArfGap"/>
    <property type="match status" value="1"/>
</dbReference>
<feature type="compositionally biased region" description="Polar residues" evidence="6">
    <location>
        <begin position="181"/>
        <end position="190"/>
    </location>
</feature>
<dbReference type="InterPro" id="IPR044520">
    <property type="entry name" value="ARF_GAP_AGD5/15"/>
</dbReference>
<evidence type="ECO:0000256" key="5">
    <source>
        <dbReference type="PROSITE-ProRule" id="PRU00288"/>
    </source>
</evidence>
<dbReference type="InterPro" id="IPR001164">
    <property type="entry name" value="ArfGAP_dom"/>
</dbReference>
<dbReference type="Proteomes" id="UP000824469">
    <property type="component" value="Unassembled WGS sequence"/>
</dbReference>
<protein>
    <recommendedName>
        <fullName evidence="7">Arf-GAP domain-containing protein</fullName>
    </recommendedName>
</protein>
<dbReference type="InterPro" id="IPR037278">
    <property type="entry name" value="ARFGAP/RecO"/>
</dbReference>
<dbReference type="EMBL" id="JAHRHJ020000005">
    <property type="protein sequence ID" value="KAH9314150.1"/>
    <property type="molecule type" value="Genomic_DNA"/>
</dbReference>
<feature type="non-terminal residue" evidence="8">
    <location>
        <position position="521"/>
    </location>
</feature>